<dbReference type="EMBL" id="CP040899">
    <property type="protein sequence ID" value="QDB78915.1"/>
    <property type="molecule type" value="Genomic_DNA"/>
</dbReference>
<dbReference type="Proteomes" id="UP000313948">
    <property type="component" value="Chromosome"/>
</dbReference>
<gene>
    <name evidence="1" type="ORF">FE251_05650</name>
</gene>
<organism evidence="1 2">
    <name type="scientific">Georgenia wutianyii</name>
    <dbReference type="NCBI Taxonomy" id="2585135"/>
    <lineage>
        <taxon>Bacteria</taxon>
        <taxon>Bacillati</taxon>
        <taxon>Actinomycetota</taxon>
        <taxon>Actinomycetes</taxon>
        <taxon>Micrococcales</taxon>
        <taxon>Bogoriellaceae</taxon>
        <taxon>Georgenia</taxon>
    </lineage>
</organism>
<proteinExistence type="predicted"/>
<evidence type="ECO:0000313" key="2">
    <source>
        <dbReference type="Proteomes" id="UP000313948"/>
    </source>
</evidence>
<sequence>MGDIVIDDDYLTTTMTDLRGLSTELGDLCGRLKGLDGLVVGAAPVFDELYEFAEQWSNAADELAEEATGAADYVQGVLVVFEDADFRLAEQLVNRAQEGRG</sequence>
<reference evidence="1 2" key="1">
    <citation type="submission" date="2019-05" db="EMBL/GenBank/DDBJ databases">
        <title>Georgenia *** sp. nov., and Georgenia *** sp. nov., isolated from the intestinal contents of plateau pika (Ochotona curzoniae) in the Qinghai-Tibet plateau of China.</title>
        <authorList>
            <person name="Tian Z."/>
        </authorList>
    </citation>
    <scope>NUCLEOTIDE SEQUENCE [LARGE SCALE GENOMIC DNA]</scope>
    <source>
        <strain evidence="1 2">Z294</strain>
    </source>
</reference>
<evidence type="ECO:0008006" key="3">
    <source>
        <dbReference type="Google" id="ProtNLM"/>
    </source>
</evidence>
<protein>
    <recommendedName>
        <fullName evidence="3">WXG100 family type VII secretion target</fullName>
    </recommendedName>
</protein>
<evidence type="ECO:0000313" key="1">
    <source>
        <dbReference type="EMBL" id="QDB78915.1"/>
    </source>
</evidence>
<dbReference type="RefSeq" id="WP_139073199.1">
    <property type="nucleotide sequence ID" value="NZ_CP040899.1"/>
</dbReference>
<keyword evidence="2" id="KW-1185">Reference proteome</keyword>
<name>A0ABX5VL58_9MICO</name>
<accession>A0ABX5VL58</accession>